<sequence length="293" mass="29323">MMVRHRKPAGSAFAAVLGGALLLGTVPAHADAGQSPAEQAISVVEKATGTADLVPGAARATAPSTAAGQVVAAAGTSDQVGFTLPATEAVSGVAGGQGTVSYPNAAADGADLAVQSTENGIRALVTIKDAHAPKEYRFPLALPQGATAEPQADGSIAVVMNGDRLGAFAAPWAKDAAGKPIPTSYRIDGDTLVQTVAFDGGTSFPVVADPHYTWGIITGTVYFNKTETRDLAYGGGAAIAILGAITKVMPVTVSGIAVTATANIAINHGQCIKIKSTGDVGFYSGNEGNGYCK</sequence>
<evidence type="ECO:0000313" key="3">
    <source>
        <dbReference type="Proteomes" id="UP000317940"/>
    </source>
</evidence>
<feature type="signal peptide" evidence="1">
    <location>
        <begin position="1"/>
        <end position="30"/>
    </location>
</feature>
<name>A0A561UET8_9ACTN</name>
<proteinExistence type="predicted"/>
<keyword evidence="1" id="KW-0732">Signal</keyword>
<organism evidence="2 3">
    <name type="scientific">Kitasatospora viridis</name>
    <dbReference type="NCBI Taxonomy" id="281105"/>
    <lineage>
        <taxon>Bacteria</taxon>
        <taxon>Bacillati</taxon>
        <taxon>Actinomycetota</taxon>
        <taxon>Actinomycetes</taxon>
        <taxon>Kitasatosporales</taxon>
        <taxon>Streptomycetaceae</taxon>
        <taxon>Kitasatospora</taxon>
    </lineage>
</organism>
<comment type="caution">
    <text evidence="2">The sequence shown here is derived from an EMBL/GenBank/DDBJ whole genome shotgun (WGS) entry which is preliminary data.</text>
</comment>
<dbReference type="RefSeq" id="WP_145904359.1">
    <property type="nucleotide sequence ID" value="NZ_BAAAMZ010000019.1"/>
</dbReference>
<evidence type="ECO:0000256" key="1">
    <source>
        <dbReference type="SAM" id="SignalP"/>
    </source>
</evidence>
<feature type="chain" id="PRO_5021763889" evidence="1">
    <location>
        <begin position="31"/>
        <end position="293"/>
    </location>
</feature>
<dbReference type="Proteomes" id="UP000317940">
    <property type="component" value="Unassembled WGS sequence"/>
</dbReference>
<dbReference type="EMBL" id="VIWT01000001">
    <property type="protein sequence ID" value="TWF97848.1"/>
    <property type="molecule type" value="Genomic_DNA"/>
</dbReference>
<accession>A0A561UET8</accession>
<dbReference type="OrthoDB" id="4412570at2"/>
<dbReference type="AlphaFoldDB" id="A0A561UET8"/>
<keyword evidence="3" id="KW-1185">Reference proteome</keyword>
<evidence type="ECO:0000313" key="2">
    <source>
        <dbReference type="EMBL" id="TWF97848.1"/>
    </source>
</evidence>
<reference evidence="2 3" key="1">
    <citation type="submission" date="2019-06" db="EMBL/GenBank/DDBJ databases">
        <title>Sequencing the genomes of 1000 actinobacteria strains.</title>
        <authorList>
            <person name="Klenk H.-P."/>
        </authorList>
    </citation>
    <scope>NUCLEOTIDE SEQUENCE [LARGE SCALE GENOMIC DNA]</scope>
    <source>
        <strain evidence="2 3">DSM 44826</strain>
    </source>
</reference>
<protein>
    <submittedName>
        <fullName evidence="2">Uncharacterized protein</fullName>
    </submittedName>
</protein>
<gene>
    <name evidence="2" type="ORF">FHX73_111649</name>
</gene>